<feature type="compositionally biased region" description="Basic residues" evidence="1">
    <location>
        <begin position="42"/>
        <end position="53"/>
    </location>
</feature>
<accession>A0A2Z7AR45</accession>
<feature type="region of interest" description="Disordered" evidence="1">
    <location>
        <begin position="444"/>
        <end position="484"/>
    </location>
</feature>
<evidence type="ECO:0000313" key="2">
    <source>
        <dbReference type="EMBL" id="KZV23896.1"/>
    </source>
</evidence>
<gene>
    <name evidence="2" type="ORF">F511_28196</name>
</gene>
<evidence type="ECO:0000256" key="1">
    <source>
        <dbReference type="SAM" id="MobiDB-lite"/>
    </source>
</evidence>
<dbReference type="EMBL" id="KV013350">
    <property type="protein sequence ID" value="KZV23896.1"/>
    <property type="molecule type" value="Genomic_DNA"/>
</dbReference>
<evidence type="ECO:0000313" key="3">
    <source>
        <dbReference type="Proteomes" id="UP000250235"/>
    </source>
</evidence>
<keyword evidence="3" id="KW-1185">Reference proteome</keyword>
<feature type="region of interest" description="Disordered" evidence="1">
    <location>
        <begin position="32"/>
        <end position="60"/>
    </location>
</feature>
<protein>
    <submittedName>
        <fullName evidence="2">Uncharacterized protein</fullName>
    </submittedName>
</protein>
<name>A0A2Z7AR45_9LAMI</name>
<sequence>MYAGSIGVHPLLMEGPQPDSIFLRQSALEDLTDSARTETPRRGVRSKSGKKRRRVEEADGGACDRPRIQLAVGLQPLWLRNHNFVLAQRIMVKRLATSPHDPLGIIDSACKNQLVVVSVQYGPFNTYILIRSTTIGKSRVTRDPIDMHTSWRSNSDIASVTRVSMTFRVVRTNQYNLDLGLIHSTNGNHLKSPNEGSSIDHQVTIHLHAQNITMFPTNETCLKQLPQLYKALPRSKSKFKSVRNHLLKAAKEQKNCFPEFTKISNSTTTSRSLDSSIQVSKLVLTEIPKEDELSATNNAPNGGVNRRQSTEKGLNEQQSCELSSENERLNHVMSSWTKSSVFLSKLHETQKPLNDKAGLGFSFGESSYEETSTQSNLANDKFKKMNFVKTSVTHDVCESVKYDDQFIGQLNHKDKNGIGYIKPENCKSSWLTNKLEKDKAKVVPKSSVPNQQRHGSMKAKSIWLKVQPKRDRNGQSTNPKLNKSHKISARTLVDIHIGKTVKAILVRVSKGVIRSGPK</sequence>
<feature type="region of interest" description="Disordered" evidence="1">
    <location>
        <begin position="292"/>
        <end position="326"/>
    </location>
</feature>
<dbReference type="Proteomes" id="UP000250235">
    <property type="component" value="Unassembled WGS sequence"/>
</dbReference>
<dbReference type="AlphaFoldDB" id="A0A2Z7AR45"/>
<organism evidence="2 3">
    <name type="scientific">Dorcoceras hygrometricum</name>
    <dbReference type="NCBI Taxonomy" id="472368"/>
    <lineage>
        <taxon>Eukaryota</taxon>
        <taxon>Viridiplantae</taxon>
        <taxon>Streptophyta</taxon>
        <taxon>Embryophyta</taxon>
        <taxon>Tracheophyta</taxon>
        <taxon>Spermatophyta</taxon>
        <taxon>Magnoliopsida</taxon>
        <taxon>eudicotyledons</taxon>
        <taxon>Gunneridae</taxon>
        <taxon>Pentapetalae</taxon>
        <taxon>asterids</taxon>
        <taxon>lamiids</taxon>
        <taxon>Lamiales</taxon>
        <taxon>Gesneriaceae</taxon>
        <taxon>Didymocarpoideae</taxon>
        <taxon>Trichosporeae</taxon>
        <taxon>Loxocarpinae</taxon>
        <taxon>Dorcoceras</taxon>
    </lineage>
</organism>
<reference evidence="2 3" key="1">
    <citation type="journal article" date="2015" name="Proc. Natl. Acad. Sci. U.S.A.">
        <title>The resurrection genome of Boea hygrometrica: A blueprint for survival of dehydration.</title>
        <authorList>
            <person name="Xiao L."/>
            <person name="Yang G."/>
            <person name="Zhang L."/>
            <person name="Yang X."/>
            <person name="Zhao S."/>
            <person name="Ji Z."/>
            <person name="Zhou Q."/>
            <person name="Hu M."/>
            <person name="Wang Y."/>
            <person name="Chen M."/>
            <person name="Xu Y."/>
            <person name="Jin H."/>
            <person name="Xiao X."/>
            <person name="Hu G."/>
            <person name="Bao F."/>
            <person name="Hu Y."/>
            <person name="Wan P."/>
            <person name="Li L."/>
            <person name="Deng X."/>
            <person name="Kuang T."/>
            <person name="Xiang C."/>
            <person name="Zhu J.K."/>
            <person name="Oliver M.J."/>
            <person name="He Y."/>
        </authorList>
    </citation>
    <scope>NUCLEOTIDE SEQUENCE [LARGE SCALE GENOMIC DNA]</scope>
    <source>
        <strain evidence="3">cv. XS01</strain>
    </source>
</reference>
<proteinExistence type="predicted"/>